<dbReference type="GO" id="GO:0000155">
    <property type="term" value="F:phosphorelay sensor kinase activity"/>
    <property type="evidence" value="ECO:0007669"/>
    <property type="project" value="TreeGrafter"/>
</dbReference>
<dbReference type="InterPro" id="IPR003660">
    <property type="entry name" value="HAMP_dom"/>
</dbReference>
<evidence type="ECO:0000313" key="14">
    <source>
        <dbReference type="Proteomes" id="UP000184130"/>
    </source>
</evidence>
<keyword evidence="5" id="KW-0597">Phosphoprotein</keyword>
<evidence type="ECO:0000256" key="9">
    <source>
        <dbReference type="ARBA" id="ARBA00022989"/>
    </source>
</evidence>
<dbReference type="PANTHER" id="PTHR45528:SF10">
    <property type="entry name" value="METHYL-ACCEPTING CHEMOTAXIS PROTEIN"/>
    <property type="match status" value="1"/>
</dbReference>
<feature type="transmembrane region" description="Helical" evidence="11">
    <location>
        <begin position="12"/>
        <end position="38"/>
    </location>
</feature>
<dbReference type="EMBL" id="FRBD01000017">
    <property type="protein sequence ID" value="SHK94741.1"/>
    <property type="molecule type" value="Genomic_DNA"/>
</dbReference>
<keyword evidence="10 11" id="KW-0472">Membrane</keyword>
<organism evidence="13 14">
    <name type="scientific">Xylanibacter ruminicola</name>
    <name type="common">Prevotella ruminicola</name>
    <dbReference type="NCBI Taxonomy" id="839"/>
    <lineage>
        <taxon>Bacteria</taxon>
        <taxon>Pseudomonadati</taxon>
        <taxon>Bacteroidota</taxon>
        <taxon>Bacteroidia</taxon>
        <taxon>Bacteroidales</taxon>
        <taxon>Prevotellaceae</taxon>
        <taxon>Xylanibacter</taxon>
    </lineage>
</organism>
<dbReference type="PANTHER" id="PTHR45528">
    <property type="entry name" value="SENSOR HISTIDINE KINASE CPXA"/>
    <property type="match status" value="1"/>
</dbReference>
<evidence type="ECO:0000256" key="4">
    <source>
        <dbReference type="ARBA" id="ARBA00022475"/>
    </source>
</evidence>
<dbReference type="InterPro" id="IPR033479">
    <property type="entry name" value="dCache_1"/>
</dbReference>
<dbReference type="Pfam" id="PF02743">
    <property type="entry name" value="dCache_1"/>
    <property type="match status" value="1"/>
</dbReference>
<dbReference type="OrthoDB" id="1061490at2"/>
<dbReference type="CDD" id="cd06225">
    <property type="entry name" value="HAMP"/>
    <property type="match status" value="1"/>
</dbReference>
<dbReference type="AlphaFoldDB" id="A0A1M6WM07"/>
<keyword evidence="8" id="KW-0418">Kinase</keyword>
<evidence type="ECO:0000256" key="3">
    <source>
        <dbReference type="ARBA" id="ARBA00012438"/>
    </source>
</evidence>
<comment type="catalytic activity">
    <reaction evidence="1">
        <text>ATP + protein L-histidine = ADP + protein N-phospho-L-histidine.</text>
        <dbReference type="EC" id="2.7.13.3"/>
    </reaction>
</comment>
<dbReference type="Proteomes" id="UP000184130">
    <property type="component" value="Unassembled WGS sequence"/>
</dbReference>
<evidence type="ECO:0000256" key="2">
    <source>
        <dbReference type="ARBA" id="ARBA00004651"/>
    </source>
</evidence>
<sequence>MVDIFKMITKNLSLRISLIVVGGLALLTVTLVGMFHFAHHALKVEAMSNAQQTLDGTVQQIDNILLSVEQTSGNVYYDMMKHLNEPERMMTYSKQLVASNKYIVGCAIVFKPDYYPGHNLYMAYIHRKGHSVTTDETSVLVEQDTYTDKPYTEQRWYTEPMKSGRACWIDPLKNDEAEDEALITFCLPIYDRSREVVGVMAADVSIELLSEIILAVKPSPNGYATMLARNGSFMVHPDEDKLLRQTVFEQMHTGADPSVLEAAEAMVSGQTGQKPFTLDGKQWRVFYKPFKRTEVPGRTNEQLEWSVGVIYPVDDIYGDYNRLFKYLLIAAIIAVLILFVACWMVVKQQLKPLEMLTQTAQRIADGNYDEPLPATKREDEIGQLQESFRKVLRSLKIFVRRQNTLNNTLKERGEVLADAYSNVQKSNRIKAAFLHYMTNQMVEPAEKLDKNVTTLCNDYRSMTLDEANNAVEEIGRQSNAIVELTDQMLQTAQNEDGKGGEG</sequence>
<evidence type="ECO:0000259" key="12">
    <source>
        <dbReference type="PROSITE" id="PS50885"/>
    </source>
</evidence>
<dbReference type="GO" id="GO:0005886">
    <property type="term" value="C:plasma membrane"/>
    <property type="evidence" value="ECO:0007669"/>
    <property type="project" value="UniProtKB-SubCell"/>
</dbReference>
<dbReference type="Gene3D" id="6.10.340.10">
    <property type="match status" value="1"/>
</dbReference>
<comment type="subcellular location">
    <subcellularLocation>
        <location evidence="2">Cell membrane</location>
        <topology evidence="2">Multi-pass membrane protein</topology>
    </subcellularLocation>
</comment>
<feature type="transmembrane region" description="Helical" evidence="11">
    <location>
        <begin position="326"/>
        <end position="346"/>
    </location>
</feature>
<dbReference type="SUPFAM" id="SSF158472">
    <property type="entry name" value="HAMP domain-like"/>
    <property type="match status" value="1"/>
</dbReference>
<evidence type="ECO:0000256" key="1">
    <source>
        <dbReference type="ARBA" id="ARBA00000085"/>
    </source>
</evidence>
<dbReference type="SMART" id="SM00304">
    <property type="entry name" value="HAMP"/>
    <property type="match status" value="1"/>
</dbReference>
<accession>A0A1M6WM07</accession>
<evidence type="ECO:0000256" key="6">
    <source>
        <dbReference type="ARBA" id="ARBA00022679"/>
    </source>
</evidence>
<keyword evidence="9 11" id="KW-1133">Transmembrane helix</keyword>
<evidence type="ECO:0000256" key="7">
    <source>
        <dbReference type="ARBA" id="ARBA00022692"/>
    </source>
</evidence>
<dbReference type="InterPro" id="IPR050398">
    <property type="entry name" value="HssS/ArlS-like"/>
</dbReference>
<gene>
    <name evidence="13" type="ORF">SAMN05216463_11742</name>
</gene>
<dbReference type="EC" id="2.7.13.3" evidence="3"/>
<dbReference type="Gene3D" id="3.30.450.20">
    <property type="entry name" value="PAS domain"/>
    <property type="match status" value="2"/>
</dbReference>
<dbReference type="Pfam" id="PF00672">
    <property type="entry name" value="HAMP"/>
    <property type="match status" value="1"/>
</dbReference>
<evidence type="ECO:0000256" key="11">
    <source>
        <dbReference type="SAM" id="Phobius"/>
    </source>
</evidence>
<evidence type="ECO:0000313" key="13">
    <source>
        <dbReference type="EMBL" id="SHK94741.1"/>
    </source>
</evidence>
<keyword evidence="4" id="KW-1003">Cell membrane</keyword>
<proteinExistence type="predicted"/>
<feature type="domain" description="HAMP" evidence="12">
    <location>
        <begin position="347"/>
        <end position="400"/>
    </location>
</feature>
<evidence type="ECO:0000256" key="8">
    <source>
        <dbReference type="ARBA" id="ARBA00022777"/>
    </source>
</evidence>
<keyword evidence="6" id="KW-0808">Transferase</keyword>
<evidence type="ECO:0000256" key="5">
    <source>
        <dbReference type="ARBA" id="ARBA00022553"/>
    </source>
</evidence>
<dbReference type="CDD" id="cd12912">
    <property type="entry name" value="PDC2_MCP_like"/>
    <property type="match status" value="1"/>
</dbReference>
<name>A0A1M6WM07_XYLRU</name>
<protein>
    <recommendedName>
        <fullName evidence="3">histidine kinase</fullName>
        <ecNumber evidence="3">2.7.13.3</ecNumber>
    </recommendedName>
</protein>
<evidence type="ECO:0000256" key="10">
    <source>
        <dbReference type="ARBA" id="ARBA00023136"/>
    </source>
</evidence>
<keyword evidence="7 11" id="KW-0812">Transmembrane</keyword>
<dbReference type="CDD" id="cd12913">
    <property type="entry name" value="PDC1_MCP_like"/>
    <property type="match status" value="1"/>
</dbReference>
<reference evidence="13 14" key="1">
    <citation type="submission" date="2016-11" db="EMBL/GenBank/DDBJ databases">
        <authorList>
            <person name="Jaros S."/>
            <person name="Januszkiewicz K."/>
            <person name="Wedrychowicz H."/>
        </authorList>
    </citation>
    <scope>NUCLEOTIDE SEQUENCE [LARGE SCALE GENOMIC DNA]</scope>
    <source>
        <strain evidence="13 14">KHT3</strain>
    </source>
</reference>
<dbReference type="PROSITE" id="PS50885">
    <property type="entry name" value="HAMP"/>
    <property type="match status" value="1"/>
</dbReference>